<dbReference type="InterPro" id="IPR050793">
    <property type="entry name" value="CMP-NeuNAc_synthase"/>
</dbReference>
<dbReference type="SUPFAM" id="SSF53448">
    <property type="entry name" value="Nucleotide-diphospho-sugar transferases"/>
    <property type="match status" value="1"/>
</dbReference>
<dbReference type="Pfam" id="PF02348">
    <property type="entry name" value="CTP_transf_3"/>
    <property type="match status" value="1"/>
</dbReference>
<dbReference type="EMBL" id="NPDX01000001">
    <property type="protein sequence ID" value="PJZ86308.1"/>
    <property type="molecule type" value="Genomic_DNA"/>
</dbReference>
<dbReference type="InterPro" id="IPR029044">
    <property type="entry name" value="Nucleotide-diphossugar_trans"/>
</dbReference>
<protein>
    <submittedName>
        <fullName evidence="1">Cytidylyltransferase</fullName>
    </submittedName>
</protein>
<keyword evidence="1" id="KW-0548">Nucleotidyltransferase</keyword>
<dbReference type="AlphaFoldDB" id="A0A2N0APT7"/>
<sequence length="230" mass="25697">MRILTLIPARGGSKRLPGKNIKLLGGKPLIAWSIDVAKGIPEICDILVSTDSLEIAEIAKKCGGYVPWLRPENLSTDTSSSVDMAIHALQWYEETHGKVDGLMLLQPTSPFRSLKTIQLGIELFRKTNNAVVAVSKTHTHPSWSFKIENDILVPFFDNNGTKQRSQDLEATYNVNGSFYLTTPSHLISTLSFFEPKVTPLIIDNQFESVDIDTFLDFQFAEFLLSKNIIN</sequence>
<evidence type="ECO:0000313" key="2">
    <source>
        <dbReference type="Proteomes" id="UP000232145"/>
    </source>
</evidence>
<dbReference type="Proteomes" id="UP000232145">
    <property type="component" value="Unassembled WGS sequence"/>
</dbReference>
<dbReference type="InterPro" id="IPR003329">
    <property type="entry name" value="Cytidylyl_trans"/>
</dbReference>
<keyword evidence="2" id="KW-1185">Reference proteome</keyword>
<proteinExistence type="predicted"/>
<dbReference type="RefSeq" id="WP_100743190.1">
    <property type="nucleotide sequence ID" value="NZ_NPDW01000001.1"/>
</dbReference>
<dbReference type="GO" id="GO:0008781">
    <property type="term" value="F:N-acylneuraminate cytidylyltransferase activity"/>
    <property type="evidence" value="ECO:0007669"/>
    <property type="project" value="TreeGrafter"/>
</dbReference>
<dbReference type="PANTHER" id="PTHR21485:SF6">
    <property type="entry name" value="N-ACYLNEURAMINATE CYTIDYLYLTRANSFERASE-RELATED"/>
    <property type="match status" value="1"/>
</dbReference>
<gene>
    <name evidence="1" type="ORF">CH364_09125</name>
</gene>
<dbReference type="PANTHER" id="PTHR21485">
    <property type="entry name" value="HAD SUPERFAMILY MEMBERS CMAS AND KDSC"/>
    <property type="match status" value="1"/>
</dbReference>
<accession>A0A2N0APT7</accession>
<dbReference type="OrthoDB" id="9805604at2"/>
<dbReference type="CDD" id="cd02513">
    <property type="entry name" value="CMP-NeuAc_Synthase"/>
    <property type="match status" value="1"/>
</dbReference>
<reference evidence="1 2" key="1">
    <citation type="submission" date="2017-07" db="EMBL/GenBank/DDBJ databases">
        <title>Leptospira spp. isolated from tropical soils.</title>
        <authorList>
            <person name="Thibeaux R."/>
            <person name="Iraola G."/>
            <person name="Ferres I."/>
            <person name="Bierque E."/>
            <person name="Girault D."/>
            <person name="Soupe-Gilbert M.-E."/>
            <person name="Picardeau M."/>
            <person name="Goarant C."/>
        </authorList>
    </citation>
    <scope>NUCLEOTIDE SEQUENCE [LARGE SCALE GENOMIC DNA]</scope>
    <source>
        <strain evidence="1 2">FH2-B-A1</strain>
    </source>
</reference>
<keyword evidence="1" id="KW-0808">Transferase</keyword>
<organism evidence="1 2">
    <name type="scientific">Leptospira harrisiae</name>
    <dbReference type="NCBI Taxonomy" id="2023189"/>
    <lineage>
        <taxon>Bacteria</taxon>
        <taxon>Pseudomonadati</taxon>
        <taxon>Spirochaetota</taxon>
        <taxon>Spirochaetia</taxon>
        <taxon>Leptospirales</taxon>
        <taxon>Leptospiraceae</taxon>
        <taxon>Leptospira</taxon>
    </lineage>
</organism>
<evidence type="ECO:0000313" key="1">
    <source>
        <dbReference type="EMBL" id="PJZ86308.1"/>
    </source>
</evidence>
<dbReference type="Gene3D" id="3.90.550.10">
    <property type="entry name" value="Spore Coat Polysaccharide Biosynthesis Protein SpsA, Chain A"/>
    <property type="match status" value="1"/>
</dbReference>
<name>A0A2N0APT7_9LEPT</name>
<comment type="caution">
    <text evidence="1">The sequence shown here is derived from an EMBL/GenBank/DDBJ whole genome shotgun (WGS) entry which is preliminary data.</text>
</comment>